<proteinExistence type="predicted"/>
<dbReference type="EMBL" id="JMSN01000072">
    <property type="protein sequence ID" value="KDN42208.1"/>
    <property type="molecule type" value="Genomic_DNA"/>
</dbReference>
<comment type="caution">
    <text evidence="1">The sequence shown here is derived from an EMBL/GenBank/DDBJ whole genome shotgun (WGS) entry which is preliminary data.</text>
</comment>
<dbReference type="STRING" id="1037660.A0A066VPJ4"/>
<evidence type="ECO:0000313" key="1">
    <source>
        <dbReference type="EMBL" id="KDN42208.1"/>
    </source>
</evidence>
<dbReference type="RefSeq" id="XP_013241989.1">
    <property type="nucleotide sequence ID" value="XM_013386535.1"/>
</dbReference>
<name>A0A066VPJ4_TILAU</name>
<dbReference type="HOGENOM" id="CLU_678233_0_0_1"/>
<gene>
    <name evidence="1" type="ORF">K437DRAFT_275240</name>
</gene>
<keyword evidence="2" id="KW-1185">Reference proteome</keyword>
<sequence length="406" mass="44492">MATHAPRLSPFPPPSSLTQGHLFRASQLLCDEKTLHITLTELRAVFEGIIPAAFQFEVLLEHIVLCALAVQDFGLRQRDGAHHEEQALLAAEAVALAYLAQVPYVIAGVPEYLQPFRDIVAELASVLSVWNVLGGSQCLDALANGDQQQLSVLASRTAFDLVISSDIPREWRDASRLLLESANRTLTMSEMRRVTSVVNQLPAALLPDADTTVGIARNSSPLAFEVFSRLISLAESSGREAPDLMAYSSALHDLPLSLRTFDLFSRLLRRADVVHPGPLTPENTAFSDLIRQYALAPFISRSINAVSRQGDSGDGDEMSDDERARGVNLICQFVLSLLEASLLFQSDPLAEANSTSGVPSDALLSQQLQAAEQYREALLVMLKQFALAHSRLKEANELYKRIVHEN</sequence>
<dbReference type="GeneID" id="25266619"/>
<accession>A0A066VPJ4</accession>
<protein>
    <submittedName>
        <fullName evidence="1">Uncharacterized protein</fullName>
    </submittedName>
</protein>
<reference evidence="1 2" key="1">
    <citation type="submission" date="2014-05" db="EMBL/GenBank/DDBJ databases">
        <title>Draft genome sequence of a rare smut relative, Tilletiaria anomala UBC 951.</title>
        <authorList>
            <consortium name="DOE Joint Genome Institute"/>
            <person name="Toome M."/>
            <person name="Kuo A."/>
            <person name="Henrissat B."/>
            <person name="Lipzen A."/>
            <person name="Tritt A."/>
            <person name="Yoshinaga Y."/>
            <person name="Zane M."/>
            <person name="Barry K."/>
            <person name="Grigoriev I.V."/>
            <person name="Spatafora J.W."/>
            <person name="Aimea M.C."/>
        </authorList>
    </citation>
    <scope>NUCLEOTIDE SEQUENCE [LARGE SCALE GENOMIC DNA]</scope>
    <source>
        <strain evidence="1 2">UBC 951</strain>
    </source>
</reference>
<dbReference type="InParanoid" id="A0A066VPJ4"/>
<evidence type="ECO:0000313" key="2">
    <source>
        <dbReference type="Proteomes" id="UP000027361"/>
    </source>
</evidence>
<organism evidence="1 2">
    <name type="scientific">Tilletiaria anomala (strain ATCC 24038 / CBS 436.72 / UBC 951)</name>
    <dbReference type="NCBI Taxonomy" id="1037660"/>
    <lineage>
        <taxon>Eukaryota</taxon>
        <taxon>Fungi</taxon>
        <taxon>Dikarya</taxon>
        <taxon>Basidiomycota</taxon>
        <taxon>Ustilaginomycotina</taxon>
        <taxon>Exobasidiomycetes</taxon>
        <taxon>Georgefischeriales</taxon>
        <taxon>Tilletiariaceae</taxon>
        <taxon>Tilletiaria</taxon>
    </lineage>
</organism>
<dbReference type="AlphaFoldDB" id="A0A066VPJ4"/>
<dbReference type="Proteomes" id="UP000027361">
    <property type="component" value="Unassembled WGS sequence"/>
</dbReference>